<feature type="compositionally biased region" description="Polar residues" evidence="12">
    <location>
        <begin position="23"/>
        <end position="46"/>
    </location>
</feature>
<gene>
    <name evidence="14" type="ORF">CLEI1391_LOCUS14235</name>
</gene>
<keyword evidence="8" id="KW-0378">Hydrolase</keyword>
<dbReference type="NCBIfam" id="TIGR02227">
    <property type="entry name" value="sigpep_I_bact"/>
    <property type="match status" value="1"/>
</dbReference>
<dbReference type="CDD" id="cd06530">
    <property type="entry name" value="S26_SPase_I"/>
    <property type="match status" value="1"/>
</dbReference>
<reference evidence="14" key="1">
    <citation type="submission" date="2021-01" db="EMBL/GenBank/DDBJ databases">
        <authorList>
            <person name="Corre E."/>
            <person name="Pelletier E."/>
            <person name="Niang G."/>
            <person name="Scheremetjew M."/>
            <person name="Finn R."/>
            <person name="Kale V."/>
            <person name="Holt S."/>
            <person name="Cochrane G."/>
            <person name="Meng A."/>
            <person name="Brown T."/>
            <person name="Cohen L."/>
        </authorList>
    </citation>
    <scope>NUCLEOTIDE SEQUENCE</scope>
    <source>
        <strain evidence="14">SAG 11-49</strain>
    </source>
</reference>
<dbReference type="PANTHER" id="PTHR43390:SF1">
    <property type="entry name" value="CHLOROPLAST PROCESSING PEPTIDASE"/>
    <property type="match status" value="1"/>
</dbReference>
<dbReference type="InterPro" id="IPR000223">
    <property type="entry name" value="Pept_S26A_signal_pept_1"/>
</dbReference>
<evidence type="ECO:0000313" key="14">
    <source>
        <dbReference type="EMBL" id="CAD8688929.1"/>
    </source>
</evidence>
<dbReference type="EMBL" id="HBFB01025372">
    <property type="protein sequence ID" value="CAD8688929.1"/>
    <property type="molecule type" value="Transcribed_RNA"/>
</dbReference>
<evidence type="ECO:0000256" key="12">
    <source>
        <dbReference type="SAM" id="MobiDB-lite"/>
    </source>
</evidence>
<comment type="similarity">
    <text evidence="4">Belongs to the peptidase S26 family.</text>
</comment>
<evidence type="ECO:0000256" key="2">
    <source>
        <dbReference type="ARBA" id="ARBA00004229"/>
    </source>
</evidence>
<dbReference type="PRINTS" id="PR00727">
    <property type="entry name" value="LEADERPTASE"/>
</dbReference>
<keyword evidence="6" id="KW-0150">Chloroplast</keyword>
<name>A0A7S0RVK6_9CHLO</name>
<dbReference type="EC" id="3.4.21.89" evidence="5"/>
<dbReference type="Pfam" id="PF10502">
    <property type="entry name" value="Peptidase_S26"/>
    <property type="match status" value="1"/>
</dbReference>
<protein>
    <recommendedName>
        <fullName evidence="5">signal peptidase I</fullName>
        <ecNumber evidence="5">3.4.21.89</ecNumber>
    </recommendedName>
</protein>
<dbReference type="GO" id="GO:0010027">
    <property type="term" value="P:thylakoid membrane organization"/>
    <property type="evidence" value="ECO:0007669"/>
    <property type="project" value="TreeGrafter"/>
</dbReference>
<dbReference type="InterPro" id="IPR036286">
    <property type="entry name" value="LexA/Signal_pep-like_sf"/>
</dbReference>
<evidence type="ECO:0000256" key="3">
    <source>
        <dbReference type="ARBA" id="ARBA00004370"/>
    </source>
</evidence>
<dbReference type="SUPFAM" id="SSF51306">
    <property type="entry name" value="LexA/Signal peptidase"/>
    <property type="match status" value="1"/>
</dbReference>
<evidence type="ECO:0000256" key="1">
    <source>
        <dbReference type="ARBA" id="ARBA00000677"/>
    </source>
</evidence>
<dbReference type="GO" id="GO:0009003">
    <property type="term" value="F:signal peptidase activity"/>
    <property type="evidence" value="ECO:0007669"/>
    <property type="project" value="UniProtKB-EC"/>
</dbReference>
<feature type="active site" evidence="11">
    <location>
        <position position="151"/>
    </location>
</feature>
<feature type="domain" description="Peptidase S26" evidence="13">
    <location>
        <begin position="125"/>
        <end position="282"/>
    </location>
</feature>
<dbReference type="GO" id="GO:0006465">
    <property type="term" value="P:signal peptide processing"/>
    <property type="evidence" value="ECO:0007669"/>
    <property type="project" value="InterPro"/>
</dbReference>
<feature type="active site" evidence="11">
    <location>
        <position position="202"/>
    </location>
</feature>
<evidence type="ECO:0000256" key="10">
    <source>
        <dbReference type="ARBA" id="ARBA00023136"/>
    </source>
</evidence>
<keyword evidence="9" id="KW-0809">Transit peptide</keyword>
<dbReference type="FunFam" id="2.10.109.10:FF:000012">
    <property type="entry name" value="Peptidase/ serine-type peptidase"/>
    <property type="match status" value="1"/>
</dbReference>
<organism evidence="14">
    <name type="scientific">Chlamydomonas leiostraca</name>
    <dbReference type="NCBI Taxonomy" id="1034604"/>
    <lineage>
        <taxon>Eukaryota</taxon>
        <taxon>Viridiplantae</taxon>
        <taxon>Chlorophyta</taxon>
        <taxon>core chlorophytes</taxon>
        <taxon>Chlorophyceae</taxon>
        <taxon>CS clade</taxon>
        <taxon>Chlamydomonadales</taxon>
        <taxon>Chlamydomonadaceae</taxon>
        <taxon>Chlamydomonas</taxon>
    </lineage>
</organism>
<feature type="region of interest" description="Disordered" evidence="12">
    <location>
        <begin position="15"/>
        <end position="106"/>
    </location>
</feature>
<evidence type="ECO:0000259" key="13">
    <source>
        <dbReference type="Pfam" id="PF10502"/>
    </source>
</evidence>
<dbReference type="PANTHER" id="PTHR43390">
    <property type="entry name" value="SIGNAL PEPTIDASE I"/>
    <property type="match status" value="1"/>
</dbReference>
<evidence type="ECO:0000256" key="8">
    <source>
        <dbReference type="ARBA" id="ARBA00022801"/>
    </source>
</evidence>
<evidence type="ECO:0000256" key="5">
    <source>
        <dbReference type="ARBA" id="ARBA00013208"/>
    </source>
</evidence>
<dbReference type="AlphaFoldDB" id="A0A7S0RVK6"/>
<dbReference type="InterPro" id="IPR019533">
    <property type="entry name" value="Peptidase_S26"/>
</dbReference>
<evidence type="ECO:0000256" key="9">
    <source>
        <dbReference type="ARBA" id="ARBA00022946"/>
    </source>
</evidence>
<sequence>MHRVLCLGGLGSRLGPSCPRISGSRNPSHKISSVSIAHTRSTGSHLQSRHVCHSKLPGSEKAPGLASESDQPSSSSGPESGTGSSNNNNNGSKSQQGGSGSGSGSSDQSQFIEVLGLKISKDDLITITAAIAISYGIRFFIAEPRFIPSLSMYPSFDVGDRLIAEKVTYRFVRPPTPGDVIIFHPARGVGRSSFFDDDVFIKRIVAVSGDTVEVREGQLYVNGIAQVEPFINEKPAYVLKQLTVPPGEVFVMGDNRNNSYDSHIWGPLPMENILGRAVCKYWPPQKIGGLPDFTHDTRVAPAAPLAVLQAPPVSVSN</sequence>
<dbReference type="PROSITE" id="PS00761">
    <property type="entry name" value="SPASE_I_3"/>
    <property type="match status" value="1"/>
</dbReference>
<evidence type="ECO:0000256" key="7">
    <source>
        <dbReference type="ARBA" id="ARBA00022640"/>
    </source>
</evidence>
<keyword evidence="10" id="KW-0472">Membrane</keyword>
<dbReference type="GO" id="GO:0009535">
    <property type="term" value="C:chloroplast thylakoid membrane"/>
    <property type="evidence" value="ECO:0007669"/>
    <property type="project" value="TreeGrafter"/>
</dbReference>
<comment type="catalytic activity">
    <reaction evidence="1">
        <text>Cleavage of hydrophobic, N-terminal signal or leader sequences from secreted and periplasmic proteins.</text>
        <dbReference type="EC" id="3.4.21.89"/>
    </reaction>
</comment>
<evidence type="ECO:0000256" key="4">
    <source>
        <dbReference type="ARBA" id="ARBA00009370"/>
    </source>
</evidence>
<dbReference type="GO" id="GO:0004252">
    <property type="term" value="F:serine-type endopeptidase activity"/>
    <property type="evidence" value="ECO:0007669"/>
    <property type="project" value="InterPro"/>
</dbReference>
<evidence type="ECO:0000256" key="11">
    <source>
        <dbReference type="PIRSR" id="PIRSR600223-1"/>
    </source>
</evidence>
<accession>A0A7S0RVK6</accession>
<keyword evidence="7" id="KW-0934">Plastid</keyword>
<feature type="compositionally biased region" description="Low complexity" evidence="12">
    <location>
        <begin position="67"/>
        <end position="96"/>
    </location>
</feature>
<dbReference type="Gene3D" id="2.10.109.10">
    <property type="entry name" value="Umud Fragment, subunit A"/>
    <property type="match status" value="1"/>
</dbReference>
<comment type="subcellular location">
    <subcellularLocation>
        <location evidence="3">Membrane</location>
    </subcellularLocation>
    <subcellularLocation>
        <location evidence="2">Plastid</location>
        <location evidence="2">Chloroplast</location>
    </subcellularLocation>
</comment>
<evidence type="ECO:0000256" key="6">
    <source>
        <dbReference type="ARBA" id="ARBA00022528"/>
    </source>
</evidence>
<proteinExistence type="inferred from homology"/>
<dbReference type="InterPro" id="IPR019758">
    <property type="entry name" value="Pept_S26A_signal_pept_1_CS"/>
</dbReference>